<keyword evidence="4" id="KW-0411">Iron-sulfur</keyword>
<dbReference type="PANTHER" id="PTHR43560">
    <property type="entry name" value="ION-TRANSLOCATING OXIDOREDUCTASE COMPLEX SUBUNIT B"/>
    <property type="match status" value="1"/>
</dbReference>
<dbReference type="PANTHER" id="PTHR43560:SF1">
    <property type="entry name" value="ION-TRANSLOCATING OXIDOREDUCTASE COMPLEX SUBUNIT B"/>
    <property type="match status" value="1"/>
</dbReference>
<keyword evidence="2" id="KW-0479">Metal-binding</keyword>
<dbReference type="Pfam" id="PF02906">
    <property type="entry name" value="Fe_hyd_lg_C"/>
    <property type="match status" value="1"/>
</dbReference>
<dbReference type="RefSeq" id="WP_012446583.1">
    <property type="nucleotide sequence ID" value="NC_010718.1"/>
</dbReference>
<proteinExistence type="predicted"/>
<feature type="domain" description="4Fe-4S ferredoxin-type" evidence="5">
    <location>
        <begin position="36"/>
        <end position="64"/>
    </location>
</feature>
<dbReference type="GO" id="GO:0046872">
    <property type="term" value="F:metal ion binding"/>
    <property type="evidence" value="ECO:0007669"/>
    <property type="project" value="UniProtKB-KW"/>
</dbReference>
<evidence type="ECO:0000256" key="4">
    <source>
        <dbReference type="ARBA" id="ARBA00023014"/>
    </source>
</evidence>
<dbReference type="InterPro" id="IPR009016">
    <property type="entry name" value="Fe_hydrogenase"/>
</dbReference>
<evidence type="ECO:0000256" key="2">
    <source>
        <dbReference type="ARBA" id="ARBA00022723"/>
    </source>
</evidence>
<reference evidence="7 8" key="1">
    <citation type="submission" date="2008-04" db="EMBL/GenBank/DDBJ databases">
        <title>Complete sequence of chromosome of Natranaerobius thermophilus JW/NM-WN-LF.</title>
        <authorList>
            <consortium name="US DOE Joint Genome Institute"/>
            <person name="Copeland A."/>
            <person name="Lucas S."/>
            <person name="Lapidus A."/>
            <person name="Glavina del Rio T."/>
            <person name="Dalin E."/>
            <person name="Tice H."/>
            <person name="Bruce D."/>
            <person name="Goodwin L."/>
            <person name="Pitluck S."/>
            <person name="Chertkov O."/>
            <person name="Brettin T."/>
            <person name="Detter J.C."/>
            <person name="Han C."/>
            <person name="Kuske C.R."/>
            <person name="Schmutz J."/>
            <person name="Larimer F."/>
            <person name="Land M."/>
            <person name="Hauser L."/>
            <person name="Kyrpides N."/>
            <person name="Lykidis A."/>
            <person name="Mesbah N.M."/>
            <person name="Wiegel J."/>
        </authorList>
    </citation>
    <scope>NUCLEOTIDE SEQUENCE [LARGE SCALE GENOMIC DNA]</scope>
    <source>
        <strain evidence="8">ATCC BAA-1301 / DSM 18059 / JW/NM-WN-LF</strain>
    </source>
</reference>
<dbReference type="PROSITE" id="PS51379">
    <property type="entry name" value="4FE4S_FER_2"/>
    <property type="match status" value="2"/>
</dbReference>
<dbReference type="Gene3D" id="3.40.950.10">
    <property type="entry name" value="Fe-only Hydrogenase (Larger Subunit), Chain L, domain 3"/>
    <property type="match status" value="1"/>
</dbReference>
<accession>B2A3R6</accession>
<evidence type="ECO:0000313" key="7">
    <source>
        <dbReference type="EMBL" id="ACB83692.1"/>
    </source>
</evidence>
<feature type="domain" description="4Fe-4S" evidence="6">
    <location>
        <begin position="379"/>
        <end position="438"/>
    </location>
</feature>
<evidence type="ECO:0000313" key="8">
    <source>
        <dbReference type="Proteomes" id="UP000001683"/>
    </source>
</evidence>
<reference evidence="7 8" key="2">
    <citation type="journal article" date="2011" name="J. Bacteriol.">
        <title>Complete genome sequence of the anaerobic, halophilic alkalithermophile Natranaerobius thermophilus JW/NM-WN-LF.</title>
        <authorList>
            <person name="Zhao B."/>
            <person name="Mesbah N.M."/>
            <person name="Dalin E."/>
            <person name="Goodwin L."/>
            <person name="Nolan M."/>
            <person name="Pitluck S."/>
            <person name="Chertkov O."/>
            <person name="Brettin T.S."/>
            <person name="Han J."/>
            <person name="Larimer F.W."/>
            <person name="Land M.L."/>
            <person name="Hauser L."/>
            <person name="Kyrpides N."/>
            <person name="Wiegel J."/>
        </authorList>
    </citation>
    <scope>NUCLEOTIDE SEQUENCE [LARGE SCALE GENOMIC DNA]</scope>
    <source>
        <strain evidence="8">ATCC BAA-1301 / DSM 18059 / JW/NM-WN-LF</strain>
    </source>
</reference>
<protein>
    <submittedName>
        <fullName evidence="7">Fe-S cluster domain protein</fullName>
    </submittedName>
</protein>
<dbReference type="Gene3D" id="3.30.70.20">
    <property type="match status" value="1"/>
</dbReference>
<dbReference type="InterPro" id="IPR050395">
    <property type="entry name" value="4Fe4S_Ferredoxin_RnfB"/>
</dbReference>
<evidence type="ECO:0000259" key="6">
    <source>
        <dbReference type="PROSITE" id="PS51656"/>
    </source>
</evidence>
<dbReference type="Pfam" id="PF13237">
    <property type="entry name" value="Fer4_10"/>
    <property type="match status" value="1"/>
</dbReference>
<evidence type="ECO:0000256" key="1">
    <source>
        <dbReference type="ARBA" id="ARBA00022485"/>
    </source>
</evidence>
<dbReference type="PROSITE" id="PS00198">
    <property type="entry name" value="4FE4S_FER_1"/>
    <property type="match status" value="1"/>
</dbReference>
<dbReference type="HOGENOM" id="CLU_036585_0_0_9"/>
<evidence type="ECO:0000259" key="5">
    <source>
        <dbReference type="PROSITE" id="PS51379"/>
    </source>
</evidence>
<dbReference type="SUPFAM" id="SSF54862">
    <property type="entry name" value="4Fe-4S ferredoxins"/>
    <property type="match status" value="1"/>
</dbReference>
<dbReference type="Proteomes" id="UP000001683">
    <property type="component" value="Chromosome"/>
</dbReference>
<dbReference type="GO" id="GO:0051539">
    <property type="term" value="F:4 iron, 4 sulfur cluster binding"/>
    <property type="evidence" value="ECO:0007669"/>
    <property type="project" value="UniProtKB-KW"/>
</dbReference>
<keyword evidence="8" id="KW-1185">Reference proteome</keyword>
<dbReference type="eggNOG" id="COG2221">
    <property type="taxonomic scope" value="Bacteria"/>
</dbReference>
<dbReference type="Gene3D" id="1.10.15.40">
    <property type="entry name" value="Electron transport complex subunit B, putative Fe-S cluster"/>
    <property type="match status" value="1"/>
</dbReference>
<dbReference type="STRING" id="457570.Nther_0093"/>
<dbReference type="InParanoid" id="B2A3R6"/>
<dbReference type="InterPro" id="IPR017896">
    <property type="entry name" value="4Fe4S_Fe-S-bd"/>
</dbReference>
<keyword evidence="1" id="KW-0004">4Fe-4S</keyword>
<dbReference type="InterPro" id="IPR007202">
    <property type="entry name" value="4Fe-4S_dom"/>
</dbReference>
<sequence length="460" mass="50928">MKPYYHSVRLKEESCIGCVHCLKFCPTQAIRIKGGRAEILKERCIDCGGCIQICPNNAKIAESDNISQIDNFQHKVAVVPPSVLVQFPKDVLPKEVFRAFLDLGFDKVFSISLGGEWYSYEVNKILNSNFSKKPLISTHCPAIVRLIQVKFPELVGNLVPVDTPLDITGDIAREYLKNQLNLDDEDIGIFLISMCSARVTAVKSPEGRPFSSLNGVLSLIDIYSQLLKSVKATNSEEEQISNNRKNLDGAIYPPELGIGVGHDVTGCDQTGIESNDCLSISGINNVMDVLEEIELGKISELDYIELHSCYGGCVGGVLNVENPFVSKVRMNKIINEMEKDSSYLDGVTQSLPKSFNIRKINIQPRPLEGLSNSISQSVKKLSEIEKLLNCLPQLDCGACGSPSCRSLAEDVVLQRADMKDCVFYLLDNVASLTQEAYTMAKGIPHVLKMRHKGLYNFRKD</sequence>
<feature type="domain" description="4Fe-4S ferredoxin-type" evidence="5">
    <location>
        <begin position="6"/>
        <end position="35"/>
    </location>
</feature>
<dbReference type="AlphaFoldDB" id="B2A3R6"/>
<dbReference type="KEGG" id="nth:Nther_0093"/>
<dbReference type="EMBL" id="CP001034">
    <property type="protein sequence ID" value="ACB83692.1"/>
    <property type="molecule type" value="Genomic_DNA"/>
</dbReference>
<name>B2A3R6_NATTJ</name>
<evidence type="ECO:0000256" key="3">
    <source>
        <dbReference type="ARBA" id="ARBA00023004"/>
    </source>
</evidence>
<dbReference type="OrthoDB" id="9798098at2"/>
<gene>
    <name evidence="7" type="ordered locus">Nther_0093</name>
</gene>
<dbReference type="eggNOG" id="COG2000">
    <property type="taxonomic scope" value="Bacteria"/>
</dbReference>
<dbReference type="SUPFAM" id="SSF53920">
    <property type="entry name" value="Fe-only hydrogenase"/>
    <property type="match status" value="1"/>
</dbReference>
<dbReference type="PROSITE" id="PS51656">
    <property type="entry name" value="4FE4S"/>
    <property type="match status" value="1"/>
</dbReference>
<keyword evidence="3" id="KW-0408">Iron</keyword>
<dbReference type="InterPro" id="IPR004108">
    <property type="entry name" value="Fe_hydrogenase_lsu_C"/>
</dbReference>
<organism evidence="7 8">
    <name type="scientific">Natranaerobius thermophilus (strain ATCC BAA-1301 / DSM 18059 / JW/NM-WN-LF)</name>
    <dbReference type="NCBI Taxonomy" id="457570"/>
    <lineage>
        <taxon>Bacteria</taxon>
        <taxon>Bacillati</taxon>
        <taxon>Bacillota</taxon>
        <taxon>Clostridia</taxon>
        <taxon>Natranaerobiales</taxon>
        <taxon>Natranaerobiaceae</taxon>
        <taxon>Natranaerobius</taxon>
    </lineage>
</organism>
<dbReference type="Pfam" id="PF04060">
    <property type="entry name" value="FeS"/>
    <property type="match status" value="1"/>
</dbReference>
<dbReference type="eggNOG" id="COG4624">
    <property type="taxonomic scope" value="Bacteria"/>
</dbReference>
<dbReference type="InterPro" id="IPR017900">
    <property type="entry name" value="4Fe4S_Fe_S_CS"/>
</dbReference>